<gene>
    <name evidence="1" type="ORF">Scaly_2994300</name>
</gene>
<dbReference type="PANTHER" id="PTHR10775">
    <property type="entry name" value="OS08G0208400 PROTEIN"/>
    <property type="match status" value="1"/>
</dbReference>
<reference evidence="1" key="2">
    <citation type="journal article" date="2024" name="Plant">
        <title>Genomic evolution and insights into agronomic trait innovations of Sesamum species.</title>
        <authorList>
            <person name="Miao H."/>
            <person name="Wang L."/>
            <person name="Qu L."/>
            <person name="Liu H."/>
            <person name="Sun Y."/>
            <person name="Le M."/>
            <person name="Wang Q."/>
            <person name="Wei S."/>
            <person name="Zheng Y."/>
            <person name="Lin W."/>
            <person name="Duan Y."/>
            <person name="Cao H."/>
            <person name="Xiong S."/>
            <person name="Wang X."/>
            <person name="Wei L."/>
            <person name="Li C."/>
            <person name="Ma Q."/>
            <person name="Ju M."/>
            <person name="Zhao R."/>
            <person name="Li G."/>
            <person name="Mu C."/>
            <person name="Tian Q."/>
            <person name="Mei H."/>
            <person name="Zhang T."/>
            <person name="Gao T."/>
            <person name="Zhang H."/>
        </authorList>
    </citation>
    <scope>NUCLEOTIDE SEQUENCE</scope>
    <source>
        <strain evidence="1">KEN8</strain>
    </source>
</reference>
<dbReference type="AlphaFoldDB" id="A0AAW2KFE2"/>
<dbReference type="InterPro" id="IPR004242">
    <property type="entry name" value="Transposase_21"/>
</dbReference>
<protein>
    <submittedName>
        <fullName evidence="1">Uncharacterized protein</fullName>
    </submittedName>
</protein>
<dbReference type="EMBL" id="JACGWM010000411">
    <property type="protein sequence ID" value="KAL0305158.1"/>
    <property type="molecule type" value="Genomic_DNA"/>
</dbReference>
<accession>A0AAW2KFE2</accession>
<evidence type="ECO:0000313" key="1">
    <source>
        <dbReference type="EMBL" id="KAL0305158.1"/>
    </source>
</evidence>
<comment type="caution">
    <text evidence="1">The sequence shown here is derived from an EMBL/GenBank/DDBJ whole genome shotgun (WGS) entry which is preliminary data.</text>
</comment>
<dbReference type="Pfam" id="PF02992">
    <property type="entry name" value="Transposase_21"/>
    <property type="match status" value="2"/>
</dbReference>
<sequence length="374" mass="42381">MVFDATGLSYFASSHEGVLTDGTRSCPMDADPSSYCYGSGPYDYDESRLTDRFSNIVHAADQPLWDGYTQSQLGVIVEILPSDHTLSGDYYNTKKLVKDLSLPIEKIHAYKNGCILYCKDGVDLEYCKFCGDARYKPSRGRDPHRKKSPYAVLRYLLLTPRLQRLYSSRATAKHITWHAAHNMACQTEEGSMCRPSDAEAWKYFDQMYPDFAEESHNVRVGLCADSFVLAVQLWHLGVRTYDHATDQAFIMRAALMWTVKDLLAYGIAFRWSTAGVMGCWFCMDDTRAFHLQHDLALEYNAPAPVPALDQVVGSAILNPLFCKEAAGDQPPGIWQSLKKEMVEFRQQLTKEAMSFERGIPFSEHIMAEELPTHF</sequence>
<name>A0AAW2KFE2_9LAMI</name>
<reference evidence="1" key="1">
    <citation type="submission" date="2020-06" db="EMBL/GenBank/DDBJ databases">
        <authorList>
            <person name="Li T."/>
            <person name="Hu X."/>
            <person name="Zhang T."/>
            <person name="Song X."/>
            <person name="Zhang H."/>
            <person name="Dai N."/>
            <person name="Sheng W."/>
            <person name="Hou X."/>
            <person name="Wei L."/>
        </authorList>
    </citation>
    <scope>NUCLEOTIDE SEQUENCE</scope>
    <source>
        <strain evidence="1">KEN8</strain>
        <tissue evidence="1">Leaf</tissue>
    </source>
</reference>
<dbReference type="PANTHER" id="PTHR10775:SF182">
    <property type="entry name" value="TRANSPOSON, EN_SPM-LIKE, TRANSPOSASE-ASSOCIATED DOMAIN PROTEIN-RELATED"/>
    <property type="match status" value="1"/>
</dbReference>
<proteinExistence type="predicted"/>
<organism evidence="1">
    <name type="scientific">Sesamum calycinum</name>
    <dbReference type="NCBI Taxonomy" id="2727403"/>
    <lineage>
        <taxon>Eukaryota</taxon>
        <taxon>Viridiplantae</taxon>
        <taxon>Streptophyta</taxon>
        <taxon>Embryophyta</taxon>
        <taxon>Tracheophyta</taxon>
        <taxon>Spermatophyta</taxon>
        <taxon>Magnoliopsida</taxon>
        <taxon>eudicotyledons</taxon>
        <taxon>Gunneridae</taxon>
        <taxon>Pentapetalae</taxon>
        <taxon>asterids</taxon>
        <taxon>lamiids</taxon>
        <taxon>Lamiales</taxon>
        <taxon>Pedaliaceae</taxon>
        <taxon>Sesamum</taxon>
    </lineage>
</organism>